<reference evidence="2" key="1">
    <citation type="journal article" date="2004" name="Nature">
        <title>Genome duplication in the teleost fish Tetraodon nigroviridis reveals the early vertebrate proto-karyotype.</title>
        <authorList>
            <person name="Jaillon O."/>
            <person name="Aury J.-M."/>
            <person name="Brunet F."/>
            <person name="Petit J.-L."/>
            <person name="Stange-Thomann N."/>
            <person name="Mauceli E."/>
            <person name="Bouneau L."/>
            <person name="Fischer C."/>
            <person name="Ozouf-Costaz C."/>
            <person name="Bernot A."/>
            <person name="Nicaud S."/>
            <person name="Jaffe D."/>
            <person name="Fisher S."/>
            <person name="Lutfalla G."/>
            <person name="Dossat C."/>
            <person name="Segurens B."/>
            <person name="Dasilva C."/>
            <person name="Salanoubat M."/>
            <person name="Levy M."/>
            <person name="Boudet N."/>
            <person name="Castellano S."/>
            <person name="Anthouard V."/>
            <person name="Jubin C."/>
            <person name="Castelli V."/>
            <person name="Katinka M."/>
            <person name="Vacherie B."/>
            <person name="Biemont C."/>
            <person name="Skalli Z."/>
            <person name="Cattolico L."/>
            <person name="Poulain J."/>
            <person name="De Berardinis V."/>
            <person name="Cruaud C."/>
            <person name="Duprat S."/>
            <person name="Brottier P."/>
            <person name="Coutanceau J.-P."/>
            <person name="Gouzy J."/>
            <person name="Parra G."/>
            <person name="Lardier G."/>
            <person name="Chapple C."/>
            <person name="McKernan K.J."/>
            <person name="McEwan P."/>
            <person name="Bosak S."/>
            <person name="Kellis M."/>
            <person name="Volff J.-N."/>
            <person name="Guigo R."/>
            <person name="Zody M.C."/>
            <person name="Mesirov J."/>
            <person name="Lindblad-Toh K."/>
            <person name="Birren B."/>
            <person name="Nusbaum C."/>
            <person name="Kahn D."/>
            <person name="Robinson-Rechavi M."/>
            <person name="Laudet V."/>
            <person name="Schachter V."/>
            <person name="Quetier F."/>
            <person name="Saurin W."/>
            <person name="Scarpelli C."/>
            <person name="Wincker P."/>
            <person name="Lander E.S."/>
            <person name="Weissenbach J."/>
            <person name="Roest Crollius H."/>
        </authorList>
    </citation>
    <scope>NUCLEOTIDE SEQUENCE [LARGE SCALE GENOMIC DNA]</scope>
</reference>
<evidence type="ECO:0000256" key="1">
    <source>
        <dbReference type="SAM" id="MobiDB-lite"/>
    </source>
</evidence>
<dbReference type="KEGG" id="tng:GSTEN00002100G001"/>
<dbReference type="AlphaFoldDB" id="Q4TES5"/>
<feature type="non-terminal residue" evidence="2">
    <location>
        <position position="1"/>
    </location>
</feature>
<sequence>DGRDGVRAAAGPGEEQDAAERPGYEGPRVPDQLPRSLLHPEKRRRGGHLHRSVRRPVRQATYTTTRLGIYTILFEKMTGSDGRPPSFILK</sequence>
<dbReference type="OrthoDB" id="6268006at2759"/>
<name>Q4TES5_TETNG</name>
<proteinExistence type="predicted"/>
<organism evidence="2">
    <name type="scientific">Tetraodon nigroviridis</name>
    <name type="common">Spotted green pufferfish</name>
    <name type="synonym">Chelonodon nigroviridis</name>
    <dbReference type="NCBI Taxonomy" id="99883"/>
    <lineage>
        <taxon>Eukaryota</taxon>
        <taxon>Metazoa</taxon>
        <taxon>Chordata</taxon>
        <taxon>Craniata</taxon>
        <taxon>Vertebrata</taxon>
        <taxon>Euteleostomi</taxon>
        <taxon>Actinopterygii</taxon>
        <taxon>Neopterygii</taxon>
        <taxon>Teleostei</taxon>
        <taxon>Neoteleostei</taxon>
        <taxon>Acanthomorphata</taxon>
        <taxon>Eupercaria</taxon>
        <taxon>Tetraodontiformes</taxon>
        <taxon>Tetradontoidea</taxon>
        <taxon>Tetraodontidae</taxon>
        <taxon>Tetraodon</taxon>
    </lineage>
</organism>
<gene>
    <name evidence="2" type="ORF">GSTENG00002100001</name>
</gene>
<dbReference type="EMBL" id="CAAE01005152">
    <property type="protein sequence ID" value="CAF88607.1"/>
    <property type="molecule type" value="Genomic_DNA"/>
</dbReference>
<feature type="region of interest" description="Disordered" evidence="1">
    <location>
        <begin position="1"/>
        <end position="58"/>
    </location>
</feature>
<evidence type="ECO:0000313" key="2">
    <source>
        <dbReference type="EMBL" id="CAF88607.1"/>
    </source>
</evidence>
<accession>Q4TES5</accession>
<comment type="caution">
    <text evidence="2">The sequence shown here is derived from an EMBL/GenBank/DDBJ whole genome shotgun (WGS) entry which is preliminary data.</text>
</comment>
<reference evidence="2" key="2">
    <citation type="submission" date="2004-02" db="EMBL/GenBank/DDBJ databases">
        <authorList>
            <consortium name="Genoscope"/>
            <consortium name="Whitehead Institute Centre for Genome Research"/>
        </authorList>
    </citation>
    <scope>NUCLEOTIDE SEQUENCE</scope>
</reference>
<feature type="non-terminal residue" evidence="2">
    <location>
        <position position="90"/>
    </location>
</feature>
<protein>
    <submittedName>
        <fullName evidence="2">(spotted green pufferfish) hypothetical protein</fullName>
    </submittedName>
</protein>
<feature type="compositionally biased region" description="Basic residues" evidence="1">
    <location>
        <begin position="41"/>
        <end position="57"/>
    </location>
</feature>